<sequence length="230" mass="26237">MSVHLSKAALAFLKGLKKNNDRVWFDERKPVYEKELKAPMLALAEEINAGLAKFAPDYVRPPQKAVMRIYRDIRFSKNKQPYKTHVSAWWTRQGLEKTSGGGFYLEIGERGVMIAAGVYMPEKEQLLAIRRHLLDHHERLRKIMNAKKLREAMTPIDPVRMTRGPKGFPADHAAMDLILQRQWGVSATLPIEHALQPALVSDILTHMKLAYPMVALLNEPLAPKPKEPLF</sequence>
<organism evidence="1 2">
    <name type="scientific">Granulicella rosea</name>
    <dbReference type="NCBI Taxonomy" id="474952"/>
    <lineage>
        <taxon>Bacteria</taxon>
        <taxon>Pseudomonadati</taxon>
        <taxon>Acidobacteriota</taxon>
        <taxon>Terriglobia</taxon>
        <taxon>Terriglobales</taxon>
        <taxon>Acidobacteriaceae</taxon>
        <taxon>Granulicella</taxon>
    </lineage>
</organism>
<dbReference type="PANTHER" id="PTHR36452">
    <property type="entry name" value="CHROMOSOME 12, WHOLE GENOME SHOTGUN SEQUENCE"/>
    <property type="match status" value="1"/>
</dbReference>
<reference evidence="1 2" key="1">
    <citation type="submission" date="2017-06" db="EMBL/GenBank/DDBJ databases">
        <authorList>
            <person name="Kim H.J."/>
            <person name="Triplett B.A."/>
        </authorList>
    </citation>
    <scope>NUCLEOTIDE SEQUENCE [LARGE SCALE GENOMIC DNA]</scope>
    <source>
        <strain evidence="1 2">DSM 18704</strain>
    </source>
</reference>
<dbReference type="OrthoDB" id="9794241at2"/>
<dbReference type="AlphaFoldDB" id="A0A239DPU6"/>
<evidence type="ECO:0000313" key="1">
    <source>
        <dbReference type="EMBL" id="SNS33918.1"/>
    </source>
</evidence>
<proteinExistence type="predicted"/>
<name>A0A239DPU6_9BACT</name>
<dbReference type="EMBL" id="FZOU01000001">
    <property type="protein sequence ID" value="SNS33918.1"/>
    <property type="molecule type" value="Genomic_DNA"/>
</dbReference>
<keyword evidence="2" id="KW-1185">Reference proteome</keyword>
<evidence type="ECO:0000313" key="2">
    <source>
        <dbReference type="Proteomes" id="UP000198356"/>
    </source>
</evidence>
<dbReference type="Pfam" id="PF09365">
    <property type="entry name" value="DUF2461"/>
    <property type="match status" value="1"/>
</dbReference>
<dbReference type="PANTHER" id="PTHR36452:SF1">
    <property type="entry name" value="DUF2461 DOMAIN-CONTAINING PROTEIN"/>
    <property type="match status" value="1"/>
</dbReference>
<dbReference type="InterPro" id="IPR012808">
    <property type="entry name" value="CHP02453"/>
</dbReference>
<dbReference type="RefSeq" id="WP_089406848.1">
    <property type="nucleotide sequence ID" value="NZ_FZOU01000001.1"/>
</dbReference>
<dbReference type="PIRSF" id="PIRSF028451">
    <property type="entry name" value="UCP028451"/>
    <property type="match status" value="1"/>
</dbReference>
<gene>
    <name evidence="1" type="ORF">SAMN05421770_101566</name>
</gene>
<protein>
    <submittedName>
        <fullName evidence="1">TIGR02453 family protein</fullName>
    </submittedName>
</protein>
<dbReference type="NCBIfam" id="TIGR02453">
    <property type="entry name" value="TIGR02453 family protein"/>
    <property type="match status" value="1"/>
</dbReference>
<dbReference type="Proteomes" id="UP000198356">
    <property type="component" value="Unassembled WGS sequence"/>
</dbReference>
<dbReference type="InterPro" id="IPR015996">
    <property type="entry name" value="UCP028451"/>
</dbReference>
<accession>A0A239DPU6</accession>